<dbReference type="Proteomes" id="UP000307440">
    <property type="component" value="Unassembled WGS sequence"/>
</dbReference>
<dbReference type="GO" id="GO:0016788">
    <property type="term" value="F:hydrolase activity, acting on ester bonds"/>
    <property type="evidence" value="ECO:0007669"/>
    <property type="project" value="InterPro"/>
</dbReference>
<feature type="region of interest" description="Disordered" evidence="2">
    <location>
        <begin position="771"/>
        <end position="814"/>
    </location>
</feature>
<comment type="similarity">
    <text evidence="1">Belongs to the asteroid family.</text>
</comment>
<keyword evidence="4" id="KW-1185">Reference proteome</keyword>
<dbReference type="InterPro" id="IPR029060">
    <property type="entry name" value="PIN-like_dom_sf"/>
</dbReference>
<feature type="compositionally biased region" description="Low complexity" evidence="2">
    <location>
        <begin position="792"/>
        <end position="807"/>
    </location>
</feature>
<dbReference type="Gene3D" id="3.40.50.1010">
    <property type="entry name" value="5'-nuclease"/>
    <property type="match status" value="1"/>
</dbReference>
<name>A0A5C3KUQ9_COPMA</name>
<reference evidence="3 4" key="1">
    <citation type="journal article" date="2019" name="Nat. Ecol. Evol.">
        <title>Megaphylogeny resolves global patterns of mushroom evolution.</title>
        <authorList>
            <person name="Varga T."/>
            <person name="Krizsan K."/>
            <person name="Foldi C."/>
            <person name="Dima B."/>
            <person name="Sanchez-Garcia M."/>
            <person name="Sanchez-Ramirez S."/>
            <person name="Szollosi G.J."/>
            <person name="Szarkandi J.G."/>
            <person name="Papp V."/>
            <person name="Albert L."/>
            <person name="Andreopoulos W."/>
            <person name="Angelini C."/>
            <person name="Antonin V."/>
            <person name="Barry K.W."/>
            <person name="Bougher N.L."/>
            <person name="Buchanan P."/>
            <person name="Buyck B."/>
            <person name="Bense V."/>
            <person name="Catcheside P."/>
            <person name="Chovatia M."/>
            <person name="Cooper J."/>
            <person name="Damon W."/>
            <person name="Desjardin D."/>
            <person name="Finy P."/>
            <person name="Geml J."/>
            <person name="Haridas S."/>
            <person name="Hughes K."/>
            <person name="Justo A."/>
            <person name="Karasinski D."/>
            <person name="Kautmanova I."/>
            <person name="Kiss B."/>
            <person name="Kocsube S."/>
            <person name="Kotiranta H."/>
            <person name="LaButti K.M."/>
            <person name="Lechner B.E."/>
            <person name="Liimatainen K."/>
            <person name="Lipzen A."/>
            <person name="Lukacs Z."/>
            <person name="Mihaltcheva S."/>
            <person name="Morgado L.N."/>
            <person name="Niskanen T."/>
            <person name="Noordeloos M.E."/>
            <person name="Ohm R.A."/>
            <person name="Ortiz-Santana B."/>
            <person name="Ovrebo C."/>
            <person name="Racz N."/>
            <person name="Riley R."/>
            <person name="Savchenko A."/>
            <person name="Shiryaev A."/>
            <person name="Soop K."/>
            <person name="Spirin V."/>
            <person name="Szebenyi C."/>
            <person name="Tomsovsky M."/>
            <person name="Tulloss R.E."/>
            <person name="Uehling J."/>
            <person name="Grigoriev I.V."/>
            <person name="Vagvolgyi C."/>
            <person name="Papp T."/>
            <person name="Martin F.M."/>
            <person name="Miettinen O."/>
            <person name="Hibbett D.S."/>
            <person name="Nagy L.G."/>
        </authorList>
    </citation>
    <scope>NUCLEOTIDE SEQUENCE [LARGE SCALE GENOMIC DNA]</scope>
    <source>
        <strain evidence="3 4">CBS 121175</strain>
    </source>
</reference>
<evidence type="ECO:0000313" key="3">
    <source>
        <dbReference type="EMBL" id="TFK23920.1"/>
    </source>
</evidence>
<dbReference type="InterPro" id="IPR019974">
    <property type="entry name" value="XPG_CS"/>
</dbReference>
<feature type="compositionally biased region" description="Polar residues" evidence="2">
    <location>
        <begin position="548"/>
        <end position="562"/>
    </location>
</feature>
<accession>A0A5C3KUQ9</accession>
<protein>
    <submittedName>
        <fullName evidence="3">PIN domain-like protein</fullName>
    </submittedName>
</protein>
<dbReference type="EMBL" id="ML210209">
    <property type="protein sequence ID" value="TFK23920.1"/>
    <property type="molecule type" value="Genomic_DNA"/>
</dbReference>
<feature type="compositionally biased region" description="Acidic residues" evidence="2">
    <location>
        <begin position="505"/>
        <end position="514"/>
    </location>
</feature>
<dbReference type="PANTHER" id="PTHR15665">
    <property type="entry name" value="ASTEROID PROTEIN"/>
    <property type="match status" value="1"/>
</dbReference>
<evidence type="ECO:0000256" key="2">
    <source>
        <dbReference type="SAM" id="MobiDB-lite"/>
    </source>
</evidence>
<feature type="region of interest" description="Disordered" evidence="2">
    <location>
        <begin position="490"/>
        <end position="514"/>
    </location>
</feature>
<gene>
    <name evidence="3" type="ORF">FA15DRAFT_641757</name>
</gene>
<proteinExistence type="inferred from homology"/>
<evidence type="ECO:0000256" key="1">
    <source>
        <dbReference type="ARBA" id="ARBA00007398"/>
    </source>
</evidence>
<dbReference type="PANTHER" id="PTHR15665:SF1">
    <property type="entry name" value="PROTEIN ASTEROID HOMOLOG 1"/>
    <property type="match status" value="1"/>
</dbReference>
<sequence>MGVHGLTTYLRENRRQLSTTITLQSQLAKNQIPIVVDGWSFIYALYRTPVLASIPWIYGGEYPEFENAVKNVVAAWLRVGLKVHFVFDGAYPDLKFPTLVTRLSESHVQHSLLFFRTSAASRTSPSSLRETWMLPPLSYTVCIHALKQLQATTDLLELHFADEEGDPYAVELAGRIGGYVVGYDSDFLVFNSEGYQGYIPVDEMVWKTPNDEAVPIEENDGEFQVVRKVKHNRKAPVESSLLPPDAEELELHVTAYSPSRLASHLNLPVTLLPLLGALVGNDFSAESETHRRRLQSLFFERNLSITQRIGHAAKVIRSILAPNAVRRKPKHEVGSVMDLIDRTVNALLVRHSSNLGTGEVEKIIDGVVEATLQYAIPKADPNDSPLWPTELCALHTPDTCSFLPMVSRRLLTQLQAMDEEDQELLQVREALIHAYRQGSLSPKIMDPLNTSSSWPRPFLEHPDVETVNRSIGRPIREWIYSILDDAAGLPDPLVPESSSSQSEHEESESDDDELIDVVEDDSEDEDADLLAPLKGELNRLHGSEDETSQATTDPPPSITSSQRLERKYPPTITEYIRRGARVASEEITVTPLRNLLESVGLEGFSASLLLLRPEEDRFTVLLRLLNSDTQSVRALRPEQLAPVLALRWTATVLSKRAEETGSRERDQERWATTEARCWLASFGQTQEEQVQSDGTTTITDRNIQLMAQMLVALDNIDQLAEILLIGHRVPSTAHLLSGRLFHALLNAPSTLGPPEDDFLWSAVKTDLQASFQEPKPKRFKKAKQKSEAVSSAKPPQKAQKGQQGFFALLDLDTR</sequence>
<dbReference type="InterPro" id="IPR026832">
    <property type="entry name" value="Asteroid"/>
</dbReference>
<dbReference type="SUPFAM" id="SSF88723">
    <property type="entry name" value="PIN domain-like"/>
    <property type="match status" value="1"/>
</dbReference>
<feature type="region of interest" description="Disordered" evidence="2">
    <location>
        <begin position="542"/>
        <end position="566"/>
    </location>
</feature>
<organism evidence="3 4">
    <name type="scientific">Coprinopsis marcescibilis</name>
    <name type="common">Agaric fungus</name>
    <name type="synonym">Psathyrella marcescibilis</name>
    <dbReference type="NCBI Taxonomy" id="230819"/>
    <lineage>
        <taxon>Eukaryota</taxon>
        <taxon>Fungi</taxon>
        <taxon>Dikarya</taxon>
        <taxon>Basidiomycota</taxon>
        <taxon>Agaricomycotina</taxon>
        <taxon>Agaricomycetes</taxon>
        <taxon>Agaricomycetidae</taxon>
        <taxon>Agaricales</taxon>
        <taxon>Agaricineae</taxon>
        <taxon>Psathyrellaceae</taxon>
        <taxon>Coprinopsis</taxon>
    </lineage>
</organism>
<dbReference type="STRING" id="230819.A0A5C3KUQ9"/>
<dbReference type="OrthoDB" id="25987at2759"/>
<dbReference type="AlphaFoldDB" id="A0A5C3KUQ9"/>
<evidence type="ECO:0000313" key="4">
    <source>
        <dbReference type="Proteomes" id="UP000307440"/>
    </source>
</evidence>
<dbReference type="PROSITE" id="PS00841">
    <property type="entry name" value="XPG_1"/>
    <property type="match status" value="1"/>
</dbReference>